<dbReference type="Proteomes" id="UP000318571">
    <property type="component" value="Chromosome 11"/>
</dbReference>
<feature type="non-terminal residue" evidence="9">
    <location>
        <position position="1"/>
    </location>
</feature>
<dbReference type="PANTHER" id="PTHR46641">
    <property type="entry name" value="FMRFAMIDE RECEPTOR-RELATED"/>
    <property type="match status" value="1"/>
</dbReference>
<dbReference type="GO" id="GO:0004930">
    <property type="term" value="F:G protein-coupled receptor activity"/>
    <property type="evidence" value="ECO:0007669"/>
    <property type="project" value="InterPro"/>
</dbReference>
<evidence type="ECO:0000256" key="3">
    <source>
        <dbReference type="ARBA" id="ARBA00022692"/>
    </source>
</evidence>
<proteinExistence type="inferred from homology"/>
<evidence type="ECO:0000256" key="6">
    <source>
        <dbReference type="SAM" id="MobiDB-lite"/>
    </source>
</evidence>
<evidence type="ECO:0000313" key="10">
    <source>
        <dbReference type="Proteomes" id="UP000318571"/>
    </source>
</evidence>
<dbReference type="SUPFAM" id="SSF81321">
    <property type="entry name" value="Family A G protein-coupled receptor-like"/>
    <property type="match status" value="1"/>
</dbReference>
<keyword evidence="10" id="KW-1185">Reference proteome</keyword>
<dbReference type="STRING" id="6832.A0A553PJI5"/>
<feature type="transmembrane region" description="Helical" evidence="7">
    <location>
        <begin position="454"/>
        <end position="472"/>
    </location>
</feature>
<dbReference type="PRINTS" id="PR00237">
    <property type="entry name" value="GPCRRHODOPSN"/>
</dbReference>
<feature type="transmembrane region" description="Helical" evidence="7">
    <location>
        <begin position="409"/>
        <end position="434"/>
    </location>
</feature>
<dbReference type="EMBL" id="VCGU01000003">
    <property type="protein sequence ID" value="TRY77833.1"/>
    <property type="molecule type" value="Genomic_DNA"/>
</dbReference>
<feature type="region of interest" description="Disordered" evidence="6">
    <location>
        <begin position="333"/>
        <end position="354"/>
    </location>
</feature>
<comment type="similarity">
    <text evidence="2">Belongs to the G-protein coupled receptor 1 family.</text>
</comment>
<reference evidence="9 10" key="1">
    <citation type="journal article" date="2018" name="Nat. Ecol. Evol.">
        <title>Genomic signatures of mitonuclear coevolution across populations of Tigriopus californicus.</title>
        <authorList>
            <person name="Barreto F.S."/>
            <person name="Watson E.T."/>
            <person name="Lima T.G."/>
            <person name="Willett C.S."/>
            <person name="Edmands S."/>
            <person name="Li W."/>
            <person name="Burton R.S."/>
        </authorList>
    </citation>
    <scope>NUCLEOTIDE SEQUENCE [LARGE SCALE GENOMIC DNA]</scope>
    <source>
        <strain evidence="9 10">San Diego</strain>
    </source>
</reference>
<dbReference type="InterPro" id="IPR052954">
    <property type="entry name" value="GPCR-Ligand_Int"/>
</dbReference>
<organism evidence="9 10">
    <name type="scientific">Tigriopus californicus</name>
    <name type="common">Marine copepod</name>
    <dbReference type="NCBI Taxonomy" id="6832"/>
    <lineage>
        <taxon>Eukaryota</taxon>
        <taxon>Metazoa</taxon>
        <taxon>Ecdysozoa</taxon>
        <taxon>Arthropoda</taxon>
        <taxon>Crustacea</taxon>
        <taxon>Multicrustacea</taxon>
        <taxon>Hexanauplia</taxon>
        <taxon>Copepoda</taxon>
        <taxon>Harpacticoida</taxon>
        <taxon>Harpacticidae</taxon>
        <taxon>Tigriopus</taxon>
    </lineage>
</organism>
<evidence type="ECO:0000256" key="7">
    <source>
        <dbReference type="SAM" id="Phobius"/>
    </source>
</evidence>
<dbReference type="GO" id="GO:0016020">
    <property type="term" value="C:membrane"/>
    <property type="evidence" value="ECO:0007669"/>
    <property type="project" value="UniProtKB-SubCell"/>
</dbReference>
<feature type="transmembrane region" description="Helical" evidence="7">
    <location>
        <begin position="132"/>
        <end position="149"/>
    </location>
</feature>
<sequence>LPVYYLNSDMGVTSMAETSESICSVLVMACFLTGVIVNTFCLIKLRRRRSVFHRFLKILAAFDLMVVFCCLWMYSLPVVWHQFAHLVFLPSVSFVLPLVQMSLMGSVYSTVVMSLERYLRLCRIQIMSTKRANICLGFVVIFPLVFYSPKFFEYRYHSFTHESIHNVNCSEYVEELERWKLLKHIEWRDRQEISTTKRFSSQDQVSSLARTKFTRRISIEIPSIDPEDRNVPLPNRSIVPNLGVGPPECSNFVFDVGNDNETFIRKFKVLEDLSYPNTTALRRNPVYYQLYCVVLNTFFASLFPLLALIFLNIQTLMALREIGRQVENQDKSFLTRTSPGPMEDDTLSKSRERSTTSHYRCHNIEGGSPSLAIRYHQSQVEIVRRHRSRDSINSYENLMRKRESRLTRISLSIVWLFIFCHIWKLVPTLYELIYSESGTELSTWPDWLVVVKDLSHTLIAFNSAVNFLIYTCQ</sequence>
<feature type="transmembrane region" description="Helical" evidence="7">
    <location>
        <begin position="286"/>
        <end position="311"/>
    </location>
</feature>
<evidence type="ECO:0000259" key="8">
    <source>
        <dbReference type="PROSITE" id="PS50262"/>
    </source>
</evidence>
<keyword evidence="5 7" id="KW-0472">Membrane</keyword>
<protein>
    <recommendedName>
        <fullName evidence="8">G-protein coupled receptors family 1 profile domain-containing protein</fullName>
    </recommendedName>
</protein>
<feature type="transmembrane region" description="Helical" evidence="7">
    <location>
        <begin position="86"/>
        <end position="111"/>
    </location>
</feature>
<comment type="caution">
    <text evidence="9">The sequence shown here is derived from an EMBL/GenBank/DDBJ whole genome shotgun (WGS) entry which is preliminary data.</text>
</comment>
<accession>A0A553PJI5</accession>
<dbReference type="InterPro" id="IPR017452">
    <property type="entry name" value="GPCR_Rhodpsn_7TM"/>
</dbReference>
<dbReference type="AlphaFoldDB" id="A0A553PJI5"/>
<name>A0A553PJI5_TIGCA</name>
<dbReference type="InterPro" id="IPR000276">
    <property type="entry name" value="GPCR_Rhodpsn"/>
</dbReference>
<evidence type="ECO:0000313" key="9">
    <source>
        <dbReference type="EMBL" id="TRY77833.1"/>
    </source>
</evidence>
<gene>
    <name evidence="9" type="ORF">TCAL_12929</name>
</gene>
<evidence type="ECO:0000256" key="4">
    <source>
        <dbReference type="ARBA" id="ARBA00022989"/>
    </source>
</evidence>
<evidence type="ECO:0000256" key="1">
    <source>
        <dbReference type="ARBA" id="ARBA00004370"/>
    </source>
</evidence>
<feature type="transmembrane region" description="Helical" evidence="7">
    <location>
        <begin position="25"/>
        <end position="43"/>
    </location>
</feature>
<feature type="transmembrane region" description="Helical" evidence="7">
    <location>
        <begin position="55"/>
        <end position="74"/>
    </location>
</feature>
<keyword evidence="4 7" id="KW-1133">Transmembrane helix</keyword>
<dbReference type="Gene3D" id="1.20.1070.10">
    <property type="entry name" value="Rhodopsin 7-helix transmembrane proteins"/>
    <property type="match status" value="2"/>
</dbReference>
<feature type="domain" description="G-protein coupled receptors family 1 profile" evidence="8">
    <location>
        <begin position="34"/>
        <end position="470"/>
    </location>
</feature>
<keyword evidence="3 7" id="KW-0812">Transmembrane</keyword>
<dbReference type="PROSITE" id="PS50262">
    <property type="entry name" value="G_PROTEIN_RECEP_F1_2"/>
    <property type="match status" value="1"/>
</dbReference>
<evidence type="ECO:0000256" key="2">
    <source>
        <dbReference type="ARBA" id="ARBA00010663"/>
    </source>
</evidence>
<evidence type="ECO:0000256" key="5">
    <source>
        <dbReference type="ARBA" id="ARBA00023136"/>
    </source>
</evidence>
<comment type="subcellular location">
    <subcellularLocation>
        <location evidence="1">Membrane</location>
    </subcellularLocation>
</comment>
<dbReference type="PANTHER" id="PTHR46641:SF2">
    <property type="entry name" value="FMRFAMIDE RECEPTOR"/>
    <property type="match status" value="1"/>
</dbReference>